<keyword evidence="3" id="KW-1185">Reference proteome</keyword>
<name>A0ABN4GQ28_9ACTN</name>
<keyword evidence="2" id="KW-0614">Plasmid</keyword>
<geneLocation type="plasmid" evidence="2 3">
    <name>unnamed_2</name>
</geneLocation>
<protein>
    <submittedName>
        <fullName evidence="2">Uncharacterized protein</fullName>
    </submittedName>
</protein>
<dbReference type="EMBL" id="CP011499">
    <property type="protein sequence ID" value="AKJ15908.1"/>
    <property type="molecule type" value="Genomic_DNA"/>
</dbReference>
<dbReference type="Proteomes" id="UP000035366">
    <property type="component" value="Plasmid unnamed_2"/>
</dbReference>
<feature type="region of interest" description="Disordered" evidence="1">
    <location>
        <begin position="59"/>
        <end position="83"/>
    </location>
</feature>
<gene>
    <name evidence="2" type="ORF">ABB07_39575</name>
</gene>
<accession>A0ABN4GQ28</accession>
<evidence type="ECO:0000256" key="1">
    <source>
        <dbReference type="SAM" id="MobiDB-lite"/>
    </source>
</evidence>
<evidence type="ECO:0000313" key="2">
    <source>
        <dbReference type="EMBL" id="AKJ15908.1"/>
    </source>
</evidence>
<proteinExistence type="predicted"/>
<organism evidence="2 3">
    <name type="scientific">Streptomyces incarnatus</name>
    <dbReference type="NCBI Taxonomy" id="665007"/>
    <lineage>
        <taxon>Bacteria</taxon>
        <taxon>Bacillati</taxon>
        <taxon>Actinomycetota</taxon>
        <taxon>Actinomycetes</taxon>
        <taxon>Kitasatosporales</taxon>
        <taxon>Streptomycetaceae</taxon>
        <taxon>Streptomyces</taxon>
    </lineage>
</organism>
<sequence>MPGAAFDGLDVDTQAGAVRDDLVQQDDARGVDLNVRGENHDRDDQAGDVHGKAVLAARHPLAHPGPGEDRQPRVLPVDAYALR</sequence>
<evidence type="ECO:0000313" key="3">
    <source>
        <dbReference type="Proteomes" id="UP000035366"/>
    </source>
</evidence>
<reference evidence="2 3" key="1">
    <citation type="journal article" date="2015" name="ISME J.">
        <title>Draft Genome Sequence of Streptomyces incarnatus NRRL8089, which Produces the Nucleoside Antibiotic Sinefungin.</title>
        <authorList>
            <person name="Oshima K."/>
            <person name="Hattori M."/>
            <person name="Shimizu H."/>
            <person name="Fukuda K."/>
            <person name="Nemoto M."/>
            <person name="Inagaki K."/>
            <person name="Tamura T."/>
        </authorList>
    </citation>
    <scope>NUCLEOTIDE SEQUENCE [LARGE SCALE GENOMIC DNA]</scope>
    <source>
        <strain evidence="2 3">NRRL 8089</strain>
    </source>
</reference>